<evidence type="ECO:0000313" key="12">
    <source>
        <dbReference type="Proteomes" id="UP001530400"/>
    </source>
</evidence>
<organism evidence="11 12">
    <name type="scientific">Cyclotella atomus</name>
    <dbReference type="NCBI Taxonomy" id="382360"/>
    <lineage>
        <taxon>Eukaryota</taxon>
        <taxon>Sar</taxon>
        <taxon>Stramenopiles</taxon>
        <taxon>Ochrophyta</taxon>
        <taxon>Bacillariophyta</taxon>
        <taxon>Coscinodiscophyceae</taxon>
        <taxon>Thalassiosirophycidae</taxon>
        <taxon>Stephanodiscales</taxon>
        <taxon>Stephanodiscaceae</taxon>
        <taxon>Cyclotella</taxon>
    </lineage>
</organism>
<evidence type="ECO:0000256" key="1">
    <source>
        <dbReference type="ARBA" id="ARBA00007447"/>
    </source>
</evidence>
<evidence type="ECO:0000256" key="8">
    <source>
        <dbReference type="RuleBase" id="RU000454"/>
    </source>
</evidence>
<dbReference type="PANTHER" id="PTHR47966">
    <property type="entry name" value="BETA-SITE APP-CLEAVING ENZYME, ISOFORM A-RELATED"/>
    <property type="match status" value="1"/>
</dbReference>
<dbReference type="FunFam" id="2.40.70.10:FF:000008">
    <property type="entry name" value="Cathepsin D"/>
    <property type="match status" value="1"/>
</dbReference>
<dbReference type="PROSITE" id="PS00141">
    <property type="entry name" value="ASP_PROTEASE"/>
    <property type="match status" value="2"/>
</dbReference>
<feature type="active site" evidence="7">
    <location>
        <position position="318"/>
    </location>
</feature>
<keyword evidence="9" id="KW-0732">Signal</keyword>
<protein>
    <recommendedName>
        <fullName evidence="10">Peptidase A1 domain-containing protein</fullName>
    </recommendedName>
</protein>
<dbReference type="SUPFAM" id="SSF50630">
    <property type="entry name" value="Acid proteases"/>
    <property type="match status" value="1"/>
</dbReference>
<feature type="signal peptide" evidence="9">
    <location>
        <begin position="1"/>
        <end position="17"/>
    </location>
</feature>
<evidence type="ECO:0000256" key="7">
    <source>
        <dbReference type="PIRSR" id="PIRSR601461-1"/>
    </source>
</evidence>
<dbReference type="Proteomes" id="UP001530400">
    <property type="component" value="Unassembled WGS sequence"/>
</dbReference>
<keyword evidence="6" id="KW-0325">Glycoprotein</keyword>
<evidence type="ECO:0000259" key="10">
    <source>
        <dbReference type="PROSITE" id="PS51767"/>
    </source>
</evidence>
<dbReference type="InterPro" id="IPR033121">
    <property type="entry name" value="PEPTIDASE_A1"/>
</dbReference>
<feature type="active site" evidence="7">
    <location>
        <position position="133"/>
    </location>
</feature>
<comment type="caution">
    <text evidence="11">The sequence shown here is derived from an EMBL/GenBank/DDBJ whole genome shotgun (WGS) entry which is preliminary data.</text>
</comment>
<comment type="similarity">
    <text evidence="1 8">Belongs to the peptidase A1 family.</text>
</comment>
<evidence type="ECO:0000256" key="3">
    <source>
        <dbReference type="ARBA" id="ARBA00022750"/>
    </source>
</evidence>
<dbReference type="FunFam" id="2.40.70.10:FF:000002">
    <property type="entry name" value="Vacuolar aspartic proteinase"/>
    <property type="match status" value="1"/>
</dbReference>
<keyword evidence="3 8" id="KW-0064">Aspartyl protease</keyword>
<dbReference type="EMBL" id="JALLPJ020001386">
    <property type="protein sequence ID" value="KAL3766406.1"/>
    <property type="molecule type" value="Genomic_DNA"/>
</dbReference>
<keyword evidence="4 8" id="KW-0378">Hydrolase</keyword>
<dbReference type="Gene3D" id="2.40.70.10">
    <property type="entry name" value="Acid Proteases"/>
    <property type="match status" value="2"/>
</dbReference>
<evidence type="ECO:0000256" key="2">
    <source>
        <dbReference type="ARBA" id="ARBA00022670"/>
    </source>
</evidence>
<evidence type="ECO:0000256" key="4">
    <source>
        <dbReference type="ARBA" id="ARBA00022801"/>
    </source>
</evidence>
<evidence type="ECO:0000256" key="5">
    <source>
        <dbReference type="ARBA" id="ARBA00023157"/>
    </source>
</evidence>
<keyword evidence="12" id="KW-1185">Reference proteome</keyword>
<feature type="chain" id="PRO_5044747891" description="Peptidase A1 domain-containing protein" evidence="9">
    <location>
        <begin position="18"/>
        <end position="432"/>
    </location>
</feature>
<dbReference type="InterPro" id="IPR001461">
    <property type="entry name" value="Aspartic_peptidase_A1"/>
</dbReference>
<dbReference type="PANTHER" id="PTHR47966:SF51">
    <property type="entry name" value="BETA-SITE APP-CLEAVING ENZYME, ISOFORM A-RELATED"/>
    <property type="match status" value="1"/>
</dbReference>
<evidence type="ECO:0000256" key="6">
    <source>
        <dbReference type="ARBA" id="ARBA00023180"/>
    </source>
</evidence>
<dbReference type="InterPro" id="IPR021109">
    <property type="entry name" value="Peptidase_aspartic_dom_sf"/>
</dbReference>
<dbReference type="PROSITE" id="PS51767">
    <property type="entry name" value="PEPTIDASE_A1"/>
    <property type="match status" value="1"/>
</dbReference>
<keyword evidence="5" id="KW-1015">Disulfide bond</keyword>
<sequence>MFIRSLALASLLTGATADVVDPTTRLIRIPMKKLSSHEMVAAHLKRERDALLAVNRAKEQAELEKSTALRGSFHEQVVQAYESSLSYTPISYSSVELSSGKSENIIIKDYSNAQYYGEVKIGTPAQTFTVVFDTGSSNLWVPKVACQNCGYWFIHGGKSKFDKSKSSTYQADGSDFHIQYGSGDVQGYFSVDTVTLADDIVVKNQKFAEVQNAGGLGIGYIMGKFDGILGLGFEGLSLGGATTVFKNAIDQGVVNQPVFAFDLGDEMDGELTIGGYDDSKFKGEITWVPLSEPKYWQVAIDSIKLGDYSSTVTSGIVDSGTSLITGPSTEIMKIAMSVGAMPNLLGQYSIDCAKVPNIPSLEFTMNGKTFTVPGKDLVIESSGMCVFAMMGMDIQDKDGETMPKWILGDVFMRKYYTIFDYAQQRVGLAEPN</sequence>
<dbReference type="PRINTS" id="PR00792">
    <property type="entry name" value="PEPSIN"/>
</dbReference>
<accession>A0ABD3MU78</accession>
<evidence type="ECO:0000256" key="9">
    <source>
        <dbReference type="SAM" id="SignalP"/>
    </source>
</evidence>
<dbReference type="AlphaFoldDB" id="A0ABD3MU78"/>
<gene>
    <name evidence="11" type="ORF">ACHAWO_008070</name>
</gene>
<dbReference type="GO" id="GO:0006508">
    <property type="term" value="P:proteolysis"/>
    <property type="evidence" value="ECO:0007669"/>
    <property type="project" value="UniProtKB-KW"/>
</dbReference>
<feature type="domain" description="Peptidase A1" evidence="10">
    <location>
        <begin position="115"/>
        <end position="429"/>
    </location>
</feature>
<dbReference type="Pfam" id="PF00026">
    <property type="entry name" value="Asp"/>
    <property type="match status" value="1"/>
</dbReference>
<evidence type="ECO:0000313" key="11">
    <source>
        <dbReference type="EMBL" id="KAL3766406.1"/>
    </source>
</evidence>
<proteinExistence type="inferred from homology"/>
<name>A0ABD3MU78_9STRA</name>
<dbReference type="InterPro" id="IPR001969">
    <property type="entry name" value="Aspartic_peptidase_AS"/>
</dbReference>
<keyword evidence="2 8" id="KW-0645">Protease</keyword>
<dbReference type="GO" id="GO:0004190">
    <property type="term" value="F:aspartic-type endopeptidase activity"/>
    <property type="evidence" value="ECO:0007669"/>
    <property type="project" value="UniProtKB-KW"/>
</dbReference>
<reference evidence="11 12" key="1">
    <citation type="submission" date="2024-10" db="EMBL/GenBank/DDBJ databases">
        <title>Updated reference genomes for cyclostephanoid diatoms.</title>
        <authorList>
            <person name="Roberts W.R."/>
            <person name="Alverson A.J."/>
        </authorList>
    </citation>
    <scope>NUCLEOTIDE SEQUENCE [LARGE SCALE GENOMIC DNA]</scope>
    <source>
        <strain evidence="11 12">AJA010-31</strain>
    </source>
</reference>